<dbReference type="PANTHER" id="PTHR28259:SF1">
    <property type="entry name" value="FLUORIDE EXPORT PROTEIN 1-RELATED"/>
    <property type="match status" value="1"/>
</dbReference>
<organism evidence="12 13">
    <name type="scientific">Streptomonospora salina</name>
    <dbReference type="NCBI Taxonomy" id="104205"/>
    <lineage>
        <taxon>Bacteria</taxon>
        <taxon>Bacillati</taxon>
        <taxon>Actinomycetota</taxon>
        <taxon>Actinomycetes</taxon>
        <taxon>Streptosporangiales</taxon>
        <taxon>Nocardiopsidaceae</taxon>
        <taxon>Streptomonospora</taxon>
    </lineage>
</organism>
<comment type="subcellular location">
    <subcellularLocation>
        <location evidence="1 10">Cell membrane</location>
        <topology evidence="1 10">Multi-pass membrane protein</topology>
    </subcellularLocation>
</comment>
<evidence type="ECO:0000256" key="10">
    <source>
        <dbReference type="HAMAP-Rule" id="MF_00454"/>
    </source>
</evidence>
<evidence type="ECO:0000256" key="3">
    <source>
        <dbReference type="ARBA" id="ARBA00022692"/>
    </source>
</evidence>
<dbReference type="Pfam" id="PF02537">
    <property type="entry name" value="CRCB"/>
    <property type="match status" value="1"/>
</dbReference>
<comment type="caution">
    <text evidence="12">The sequence shown here is derived from an EMBL/GenBank/DDBJ whole genome shotgun (WGS) entry which is preliminary data.</text>
</comment>
<feature type="transmembrane region" description="Helical" evidence="10">
    <location>
        <begin position="116"/>
        <end position="133"/>
    </location>
</feature>
<dbReference type="RefSeq" id="WP_184635615.1">
    <property type="nucleotide sequence ID" value="NZ_BAABKT010000022.1"/>
</dbReference>
<evidence type="ECO:0000313" key="12">
    <source>
        <dbReference type="EMBL" id="MBB5998996.1"/>
    </source>
</evidence>
<evidence type="ECO:0000256" key="1">
    <source>
        <dbReference type="ARBA" id="ARBA00004651"/>
    </source>
</evidence>
<keyword evidence="4 10" id="KW-1133">Transmembrane helix</keyword>
<feature type="binding site" evidence="10">
    <location>
        <position position="126"/>
    </location>
    <ligand>
        <name>Na(+)</name>
        <dbReference type="ChEBI" id="CHEBI:29101"/>
        <note>structural</note>
    </ligand>
</feature>
<comment type="catalytic activity">
    <reaction evidence="8">
        <text>fluoride(in) = fluoride(out)</text>
        <dbReference type="Rhea" id="RHEA:76159"/>
        <dbReference type="ChEBI" id="CHEBI:17051"/>
    </reaction>
    <physiologicalReaction direction="left-to-right" evidence="8">
        <dbReference type="Rhea" id="RHEA:76160"/>
    </physiologicalReaction>
</comment>
<accession>A0A841E7L0</accession>
<evidence type="ECO:0000256" key="4">
    <source>
        <dbReference type="ARBA" id="ARBA00022989"/>
    </source>
</evidence>
<evidence type="ECO:0000256" key="11">
    <source>
        <dbReference type="SAM" id="MobiDB-lite"/>
    </source>
</evidence>
<name>A0A841E7L0_9ACTN</name>
<feature type="transmembrane region" description="Helical" evidence="10">
    <location>
        <begin position="50"/>
        <end position="74"/>
    </location>
</feature>
<reference evidence="12 13" key="1">
    <citation type="submission" date="2020-08" db="EMBL/GenBank/DDBJ databases">
        <title>Sequencing the genomes of 1000 actinobacteria strains.</title>
        <authorList>
            <person name="Klenk H.-P."/>
        </authorList>
    </citation>
    <scope>NUCLEOTIDE SEQUENCE [LARGE SCALE GENOMIC DNA]</scope>
    <source>
        <strain evidence="12 13">DSM 44593</strain>
    </source>
</reference>
<feature type="transmembrane region" description="Helical" evidence="10">
    <location>
        <begin position="80"/>
        <end position="104"/>
    </location>
</feature>
<keyword evidence="3 10" id="KW-0812">Transmembrane</keyword>
<evidence type="ECO:0000256" key="9">
    <source>
        <dbReference type="ARBA" id="ARBA00049940"/>
    </source>
</evidence>
<evidence type="ECO:0000256" key="6">
    <source>
        <dbReference type="ARBA" id="ARBA00023303"/>
    </source>
</evidence>
<feature type="compositionally biased region" description="Low complexity" evidence="11">
    <location>
        <begin position="10"/>
        <end position="24"/>
    </location>
</feature>
<keyword evidence="13" id="KW-1185">Reference proteome</keyword>
<dbReference type="AlphaFoldDB" id="A0A841E7L0"/>
<keyword evidence="10" id="KW-0479">Metal-binding</keyword>
<feature type="transmembrane region" description="Helical" evidence="10">
    <location>
        <begin position="145"/>
        <end position="169"/>
    </location>
</feature>
<dbReference type="GO" id="GO:0005886">
    <property type="term" value="C:plasma membrane"/>
    <property type="evidence" value="ECO:0007669"/>
    <property type="project" value="UniProtKB-SubCell"/>
</dbReference>
<feature type="binding site" evidence="10">
    <location>
        <position position="123"/>
    </location>
    <ligand>
        <name>Na(+)</name>
        <dbReference type="ChEBI" id="CHEBI:29101"/>
        <note>structural</note>
    </ligand>
</feature>
<keyword evidence="10" id="KW-0406">Ion transport</keyword>
<feature type="region of interest" description="Disordered" evidence="11">
    <location>
        <begin position="1"/>
        <end position="35"/>
    </location>
</feature>
<comment type="activity regulation">
    <text evidence="10">Na(+) is not transported, but it plays an essential structural role and its presence is essential for fluoride channel function.</text>
</comment>
<dbReference type="GO" id="GO:0046872">
    <property type="term" value="F:metal ion binding"/>
    <property type="evidence" value="ECO:0007669"/>
    <property type="project" value="UniProtKB-KW"/>
</dbReference>
<dbReference type="EMBL" id="JACHLY010000001">
    <property type="protein sequence ID" value="MBB5998996.1"/>
    <property type="molecule type" value="Genomic_DNA"/>
</dbReference>
<proteinExistence type="inferred from homology"/>
<comment type="function">
    <text evidence="9 10">Fluoride-specific ion channel. Important for reducing fluoride concentration in the cell, thus reducing its toxicity.</text>
</comment>
<evidence type="ECO:0000256" key="8">
    <source>
        <dbReference type="ARBA" id="ARBA00035585"/>
    </source>
</evidence>
<dbReference type="GO" id="GO:0140114">
    <property type="term" value="P:cellular detoxification of fluoride"/>
    <property type="evidence" value="ECO:0007669"/>
    <property type="project" value="UniProtKB-UniRule"/>
</dbReference>
<keyword evidence="10" id="KW-0915">Sodium</keyword>
<dbReference type="HAMAP" id="MF_00454">
    <property type="entry name" value="FluC"/>
    <property type="match status" value="1"/>
</dbReference>
<dbReference type="PANTHER" id="PTHR28259">
    <property type="entry name" value="FLUORIDE EXPORT PROTEIN 1-RELATED"/>
    <property type="match status" value="1"/>
</dbReference>
<evidence type="ECO:0000256" key="5">
    <source>
        <dbReference type="ARBA" id="ARBA00023136"/>
    </source>
</evidence>
<keyword evidence="5 10" id="KW-0472">Membrane</keyword>
<keyword evidence="2 10" id="KW-1003">Cell membrane</keyword>
<keyword evidence="10" id="KW-0813">Transport</keyword>
<keyword evidence="6 10" id="KW-0407">Ion channel</keyword>
<dbReference type="InterPro" id="IPR003691">
    <property type="entry name" value="FluC"/>
</dbReference>
<gene>
    <name evidence="10" type="primary">fluC</name>
    <name evidence="10" type="synonym">crcB</name>
    <name evidence="12" type="ORF">HNR25_002747</name>
</gene>
<dbReference type="Proteomes" id="UP000578077">
    <property type="component" value="Unassembled WGS sequence"/>
</dbReference>
<comment type="similarity">
    <text evidence="7 10">Belongs to the fluoride channel Fluc/FEX (TC 1.A.43) family.</text>
</comment>
<sequence>MSERPDAPHPDGGASAPGEASAAGPAPPSVDPDIDLHVPRERRELRDAPWAVLAAVSLGGALGGAARSALGLALPQEAGGVPWATLSANLSGCLLIGVLMTVLVRARPDSKLLRPFAGVGVLGGYTTFSAHIADVRGLLEAGVWAGAVGYIGATLLGGLTAVWAGAALTESLLDRRAAKARPGAGRGGGENGEAAP</sequence>
<evidence type="ECO:0000256" key="2">
    <source>
        <dbReference type="ARBA" id="ARBA00022475"/>
    </source>
</evidence>
<evidence type="ECO:0000313" key="13">
    <source>
        <dbReference type="Proteomes" id="UP000578077"/>
    </source>
</evidence>
<evidence type="ECO:0000256" key="7">
    <source>
        <dbReference type="ARBA" id="ARBA00035120"/>
    </source>
</evidence>
<dbReference type="GO" id="GO:0062054">
    <property type="term" value="F:fluoride channel activity"/>
    <property type="evidence" value="ECO:0007669"/>
    <property type="project" value="UniProtKB-UniRule"/>
</dbReference>
<protein>
    <recommendedName>
        <fullName evidence="10">Fluoride-specific ion channel FluC</fullName>
    </recommendedName>
</protein>